<keyword evidence="3" id="KW-1133">Transmembrane helix</keyword>
<accession>A0AA88NTL0</accession>
<evidence type="ECO:0000256" key="1">
    <source>
        <dbReference type="ARBA" id="ARBA00022441"/>
    </source>
</evidence>
<dbReference type="Gene3D" id="3.30.710.10">
    <property type="entry name" value="Potassium Channel Kv1.1, Chain A"/>
    <property type="match status" value="1"/>
</dbReference>
<keyword evidence="1" id="KW-0880">Kelch repeat</keyword>
<keyword evidence="6" id="KW-1185">Reference proteome</keyword>
<proteinExistence type="predicted"/>
<name>A0AA88NTL0_TACVA</name>
<dbReference type="PROSITE" id="PS50097">
    <property type="entry name" value="BTB"/>
    <property type="match status" value="1"/>
</dbReference>
<dbReference type="PANTHER" id="PTHR24412">
    <property type="entry name" value="KELCH PROTEIN"/>
    <property type="match status" value="1"/>
</dbReference>
<dbReference type="SMART" id="SM00225">
    <property type="entry name" value="BTB"/>
    <property type="match status" value="1"/>
</dbReference>
<gene>
    <name evidence="5" type="ORF">Q7C36_001852</name>
</gene>
<evidence type="ECO:0000259" key="4">
    <source>
        <dbReference type="PROSITE" id="PS50097"/>
    </source>
</evidence>
<feature type="transmembrane region" description="Helical" evidence="3">
    <location>
        <begin position="49"/>
        <end position="69"/>
    </location>
</feature>
<dbReference type="Proteomes" id="UP001187315">
    <property type="component" value="Unassembled WGS sequence"/>
</dbReference>
<dbReference type="AlphaFoldDB" id="A0AA88NTL0"/>
<evidence type="ECO:0000313" key="6">
    <source>
        <dbReference type="Proteomes" id="UP001187315"/>
    </source>
</evidence>
<dbReference type="InterPro" id="IPR000210">
    <property type="entry name" value="BTB/POZ_dom"/>
</dbReference>
<organism evidence="5 6">
    <name type="scientific">Tachysurus vachellii</name>
    <name type="common">Darkbarbel catfish</name>
    <name type="synonym">Pelteobagrus vachellii</name>
    <dbReference type="NCBI Taxonomy" id="175792"/>
    <lineage>
        <taxon>Eukaryota</taxon>
        <taxon>Metazoa</taxon>
        <taxon>Chordata</taxon>
        <taxon>Craniata</taxon>
        <taxon>Vertebrata</taxon>
        <taxon>Euteleostomi</taxon>
        <taxon>Actinopterygii</taxon>
        <taxon>Neopterygii</taxon>
        <taxon>Teleostei</taxon>
        <taxon>Ostariophysi</taxon>
        <taxon>Siluriformes</taxon>
        <taxon>Bagridae</taxon>
        <taxon>Tachysurus</taxon>
    </lineage>
</organism>
<keyword evidence="3" id="KW-0812">Transmembrane</keyword>
<keyword evidence="3" id="KW-0472">Membrane</keyword>
<dbReference type="PANTHER" id="PTHR24412:SF172">
    <property type="entry name" value="KELCH-LIKE PROTEIN 10"/>
    <property type="match status" value="1"/>
</dbReference>
<dbReference type="Pfam" id="PF00651">
    <property type="entry name" value="BTB"/>
    <property type="match status" value="1"/>
</dbReference>
<sequence>MTCYKYNGRDCDIILAVEGTHFQAHRLVLLELSPYFSALFTRWSSPNQIIYTIPGVAPYIMDYIIQYAYTKRIRITRKNVKDLLMAADYLLVNDVVRLCCKFLEKQLCPHNCLDIWRFARIYSWHKLCVKAAIMAKMNLPCRIAYSVPRLNLWPHSSLDSVGVCSIRRCQNCYTWLNREEQ</sequence>
<protein>
    <recommendedName>
        <fullName evidence="4">BTB domain-containing protein</fullName>
    </recommendedName>
</protein>
<comment type="caution">
    <text evidence="5">The sequence shown here is derived from an EMBL/GenBank/DDBJ whole genome shotgun (WGS) entry which is preliminary data.</text>
</comment>
<feature type="domain" description="BTB" evidence="4">
    <location>
        <begin position="11"/>
        <end position="77"/>
    </location>
</feature>
<evidence type="ECO:0000256" key="2">
    <source>
        <dbReference type="ARBA" id="ARBA00022737"/>
    </source>
</evidence>
<reference evidence="5" key="1">
    <citation type="submission" date="2023-08" db="EMBL/GenBank/DDBJ databases">
        <title>Pelteobagrus vachellii genome.</title>
        <authorList>
            <person name="Liu H."/>
        </authorList>
    </citation>
    <scope>NUCLEOTIDE SEQUENCE</scope>
    <source>
        <strain evidence="5">PRFRI_2022a</strain>
        <tissue evidence="5">Muscle</tissue>
    </source>
</reference>
<evidence type="ECO:0000256" key="3">
    <source>
        <dbReference type="SAM" id="Phobius"/>
    </source>
</evidence>
<dbReference type="InterPro" id="IPR011333">
    <property type="entry name" value="SKP1/BTB/POZ_sf"/>
</dbReference>
<dbReference type="EMBL" id="JAVHJS010000002">
    <property type="protein sequence ID" value="KAK2865796.1"/>
    <property type="molecule type" value="Genomic_DNA"/>
</dbReference>
<keyword evidence="2" id="KW-0677">Repeat</keyword>
<dbReference type="SUPFAM" id="SSF54695">
    <property type="entry name" value="POZ domain"/>
    <property type="match status" value="1"/>
</dbReference>
<evidence type="ECO:0000313" key="5">
    <source>
        <dbReference type="EMBL" id="KAK2865796.1"/>
    </source>
</evidence>